<feature type="domain" description="AAA+ ATPase" evidence="1">
    <location>
        <begin position="66"/>
        <end position="192"/>
    </location>
</feature>
<name>A0AA40BYZ4_9PEZI</name>
<evidence type="ECO:0000259" key="1">
    <source>
        <dbReference type="SMART" id="SM00382"/>
    </source>
</evidence>
<protein>
    <submittedName>
        <fullName evidence="2">ATPase family AAA domain-containing protein 3</fullName>
    </submittedName>
</protein>
<dbReference type="Pfam" id="PF23232">
    <property type="entry name" value="AAA_lid_13"/>
    <property type="match status" value="1"/>
</dbReference>
<dbReference type="GO" id="GO:0005524">
    <property type="term" value="F:ATP binding"/>
    <property type="evidence" value="ECO:0007669"/>
    <property type="project" value="InterPro"/>
</dbReference>
<dbReference type="CDD" id="cd19481">
    <property type="entry name" value="RecA-like_protease"/>
    <property type="match status" value="1"/>
</dbReference>
<dbReference type="EMBL" id="JAUJDW010000181">
    <property type="protein sequence ID" value="KAK0618653.1"/>
    <property type="molecule type" value="Genomic_DNA"/>
</dbReference>
<accession>A0AA40BYZ4</accession>
<keyword evidence="3" id="KW-1185">Reference proteome</keyword>
<evidence type="ECO:0000313" key="2">
    <source>
        <dbReference type="EMBL" id="KAK0618653.1"/>
    </source>
</evidence>
<reference evidence="2" key="1">
    <citation type="submission" date="2023-06" db="EMBL/GenBank/DDBJ databases">
        <title>Multi-omics analyses reveal the molecular pathogenesis toolkit of Lasiodiplodia hormozganensis, a cross-kingdom pathogen.</title>
        <authorList>
            <person name="Felix C."/>
            <person name="Meneses R."/>
            <person name="Goncalves M.F.M."/>
            <person name="Tilleman L."/>
            <person name="Duarte A.S."/>
            <person name="Jorrin-Novo J.V."/>
            <person name="Van De Peer Y."/>
            <person name="Deforce D."/>
            <person name="Van Nieuwerburgh F."/>
            <person name="Esteves A.C."/>
            <person name="Alves A."/>
        </authorList>
    </citation>
    <scope>NUCLEOTIDE SEQUENCE</scope>
    <source>
        <strain evidence="2">CBS 339.90</strain>
    </source>
</reference>
<dbReference type="AlphaFoldDB" id="A0AA40BYZ4"/>
<comment type="caution">
    <text evidence="2">The sequence shown here is derived from an EMBL/GenBank/DDBJ whole genome shotgun (WGS) entry which is preliminary data.</text>
</comment>
<organism evidence="2 3">
    <name type="scientific">Lasiodiplodia hormozganensis</name>
    <dbReference type="NCBI Taxonomy" id="869390"/>
    <lineage>
        <taxon>Eukaryota</taxon>
        <taxon>Fungi</taxon>
        <taxon>Dikarya</taxon>
        <taxon>Ascomycota</taxon>
        <taxon>Pezizomycotina</taxon>
        <taxon>Dothideomycetes</taxon>
        <taxon>Dothideomycetes incertae sedis</taxon>
        <taxon>Botryosphaeriales</taxon>
        <taxon>Botryosphaeriaceae</taxon>
        <taxon>Lasiodiplodia</taxon>
    </lineage>
</organism>
<dbReference type="Gene3D" id="3.40.50.300">
    <property type="entry name" value="P-loop containing nucleotide triphosphate hydrolases"/>
    <property type="match status" value="1"/>
</dbReference>
<dbReference type="SUPFAM" id="SSF52540">
    <property type="entry name" value="P-loop containing nucleoside triphosphate hydrolases"/>
    <property type="match status" value="1"/>
</dbReference>
<dbReference type="Proteomes" id="UP001175001">
    <property type="component" value="Unassembled WGS sequence"/>
</dbReference>
<sequence>MPGFALAEKFWTLVHVDYMRPIQALKYAVPDANIGDENSEIIKALSYPQLKPKVEWTADFVQHKGAGVAVLLYGPPGVGKTYTVELTALHTRRPMLSLTVGDLGTNEQSIEREITKWFDLAHRWRAVLLIDEADIFLERRSTDLARNGIVTAFLRKMEYFGGLLFLTTNRVEHIDEAFMSRVHVAIGFEKLDVAKRRDIWASFLDKLEREAKGQVRMSEEARKFVLEGDEMAEVEWNGREIRNGFQSAIAIAEYEASKDPDFKQEEDEIVVEVEHLRRVVLMSKKFRGHVEKARKDNESEWSDL</sequence>
<dbReference type="InterPro" id="IPR003593">
    <property type="entry name" value="AAA+_ATPase"/>
</dbReference>
<dbReference type="SMART" id="SM00382">
    <property type="entry name" value="AAA"/>
    <property type="match status" value="1"/>
</dbReference>
<proteinExistence type="predicted"/>
<gene>
    <name evidence="2" type="primary">ATAD3_1</name>
    <name evidence="2" type="ORF">DIS24_g11658</name>
</gene>
<evidence type="ECO:0000313" key="3">
    <source>
        <dbReference type="Proteomes" id="UP001175001"/>
    </source>
</evidence>
<dbReference type="Pfam" id="PF00004">
    <property type="entry name" value="AAA"/>
    <property type="match status" value="1"/>
</dbReference>
<dbReference type="PANTHER" id="PTHR46411:SF4">
    <property type="entry name" value="AAA+ ATPASE DOMAIN-CONTAINING PROTEIN"/>
    <property type="match status" value="1"/>
</dbReference>
<dbReference type="InterPro" id="IPR027417">
    <property type="entry name" value="P-loop_NTPase"/>
</dbReference>
<dbReference type="GO" id="GO:0016887">
    <property type="term" value="F:ATP hydrolysis activity"/>
    <property type="evidence" value="ECO:0007669"/>
    <property type="project" value="InterPro"/>
</dbReference>
<dbReference type="InterPro" id="IPR056599">
    <property type="entry name" value="AAA_lid_fung"/>
</dbReference>
<dbReference type="InterPro" id="IPR003959">
    <property type="entry name" value="ATPase_AAA_core"/>
</dbReference>
<dbReference type="PANTHER" id="PTHR46411">
    <property type="entry name" value="FAMILY ATPASE, PUTATIVE-RELATED"/>
    <property type="match status" value="1"/>
</dbReference>